<dbReference type="InterPro" id="IPR025846">
    <property type="entry name" value="TBL_N"/>
</dbReference>
<dbReference type="Pfam" id="PF13839">
    <property type="entry name" value="PC-Esterase"/>
    <property type="match status" value="1"/>
</dbReference>
<evidence type="ECO:0000256" key="8">
    <source>
        <dbReference type="SAM" id="Phobius"/>
    </source>
</evidence>
<dbReference type="SUPFAM" id="SSF55961">
    <property type="entry name" value="Bet v1-like"/>
    <property type="match status" value="1"/>
</dbReference>
<proteinExistence type="inferred from homology"/>
<dbReference type="GO" id="GO:1990538">
    <property type="term" value="F:xylan O-acetyltransferase activity"/>
    <property type="evidence" value="ECO:0007669"/>
    <property type="project" value="UniProtKB-ARBA"/>
</dbReference>
<dbReference type="GO" id="GO:0006952">
    <property type="term" value="P:defense response"/>
    <property type="evidence" value="ECO:0007669"/>
    <property type="project" value="InterPro"/>
</dbReference>
<comment type="subcellular location">
    <subcellularLocation>
        <location evidence="1">Golgi apparatus membrane</location>
        <topology evidence="1">Single-pass type II membrane protein</topology>
    </subcellularLocation>
</comment>
<dbReference type="Proteomes" id="UP000243459">
    <property type="component" value="Chromosome 1"/>
</dbReference>
<keyword evidence="5 8" id="KW-1133">Transmembrane helix</keyword>
<dbReference type="AlphaFoldDB" id="A0A5P1FRX1"/>
<dbReference type="OMA" id="HKIDEEW"/>
<evidence type="ECO:0000256" key="7">
    <source>
        <dbReference type="ARBA" id="ARBA00023136"/>
    </source>
</evidence>
<dbReference type="PANTHER" id="PTHR32285">
    <property type="entry name" value="PROTEIN TRICHOME BIREFRINGENCE-LIKE 9-RELATED"/>
    <property type="match status" value="1"/>
</dbReference>
<comment type="similarity">
    <text evidence="2">Belongs to the PC-esterase family. TBL subfamily.</text>
</comment>
<feature type="transmembrane region" description="Helical" evidence="8">
    <location>
        <begin position="24"/>
        <end position="43"/>
    </location>
</feature>
<dbReference type="EMBL" id="CM007381">
    <property type="protein sequence ID" value="ONK79410.1"/>
    <property type="molecule type" value="Genomic_DNA"/>
</dbReference>
<dbReference type="GO" id="GO:0000139">
    <property type="term" value="C:Golgi membrane"/>
    <property type="evidence" value="ECO:0007669"/>
    <property type="project" value="UniProtKB-SubCell"/>
</dbReference>
<dbReference type="InterPro" id="IPR026057">
    <property type="entry name" value="TBL_C"/>
</dbReference>
<evidence type="ECO:0000259" key="9">
    <source>
        <dbReference type="SMART" id="SM01037"/>
    </source>
</evidence>
<evidence type="ECO:0000256" key="2">
    <source>
        <dbReference type="ARBA" id="ARBA00007727"/>
    </source>
</evidence>
<dbReference type="Gramene" id="ONK79410">
    <property type="protein sequence ID" value="ONK79410"/>
    <property type="gene ID" value="A4U43_C01F6070"/>
</dbReference>
<dbReference type="InterPro" id="IPR023393">
    <property type="entry name" value="START-like_dom_sf"/>
</dbReference>
<gene>
    <name evidence="10" type="ORF">A4U43_C01F6070</name>
</gene>
<dbReference type="Gene3D" id="3.30.530.20">
    <property type="match status" value="1"/>
</dbReference>
<keyword evidence="7 8" id="KW-0472">Membrane</keyword>
<dbReference type="PANTHER" id="PTHR32285:SF28">
    <property type="entry name" value="XYLOGLUCAN O-ACETYLTRANSFERASE 2"/>
    <property type="match status" value="1"/>
</dbReference>
<reference evidence="11" key="1">
    <citation type="journal article" date="2017" name="Nat. Commun.">
        <title>The asparagus genome sheds light on the origin and evolution of a young Y chromosome.</title>
        <authorList>
            <person name="Harkess A."/>
            <person name="Zhou J."/>
            <person name="Xu C."/>
            <person name="Bowers J.E."/>
            <person name="Van der Hulst R."/>
            <person name="Ayyampalayam S."/>
            <person name="Mercati F."/>
            <person name="Riccardi P."/>
            <person name="McKain M.R."/>
            <person name="Kakrana A."/>
            <person name="Tang H."/>
            <person name="Ray J."/>
            <person name="Groenendijk J."/>
            <person name="Arikit S."/>
            <person name="Mathioni S.M."/>
            <person name="Nakano M."/>
            <person name="Shan H."/>
            <person name="Telgmann-Rauber A."/>
            <person name="Kanno A."/>
            <person name="Yue Z."/>
            <person name="Chen H."/>
            <person name="Li W."/>
            <person name="Chen Y."/>
            <person name="Xu X."/>
            <person name="Zhang Y."/>
            <person name="Luo S."/>
            <person name="Chen H."/>
            <person name="Gao J."/>
            <person name="Mao Z."/>
            <person name="Pires J.C."/>
            <person name="Luo M."/>
            <person name="Kudrna D."/>
            <person name="Wing R.A."/>
            <person name="Meyers B.C."/>
            <person name="Yi K."/>
            <person name="Kong H."/>
            <person name="Lavrijsen P."/>
            <person name="Sunseri F."/>
            <person name="Falavigna A."/>
            <person name="Ye Y."/>
            <person name="Leebens-Mack J.H."/>
            <person name="Chen G."/>
        </authorList>
    </citation>
    <scope>NUCLEOTIDE SEQUENCE [LARGE SCALE GENOMIC DNA]</scope>
    <source>
        <strain evidence="11">cv. DH0086</strain>
    </source>
</reference>
<dbReference type="InterPro" id="IPR000916">
    <property type="entry name" value="Bet_v_I/MLP"/>
</dbReference>
<evidence type="ECO:0000256" key="4">
    <source>
        <dbReference type="ARBA" id="ARBA00022968"/>
    </source>
</evidence>
<evidence type="ECO:0000256" key="6">
    <source>
        <dbReference type="ARBA" id="ARBA00023034"/>
    </source>
</evidence>
<protein>
    <recommendedName>
        <fullName evidence="9">Bet v I/Major latex protein domain-containing protein</fullName>
    </recommendedName>
</protein>
<accession>A0A5P1FRX1</accession>
<evidence type="ECO:0000313" key="10">
    <source>
        <dbReference type="EMBL" id="ONK79410.1"/>
    </source>
</evidence>
<dbReference type="SMART" id="SM01037">
    <property type="entry name" value="Bet_v_1"/>
    <property type="match status" value="1"/>
</dbReference>
<organism evidence="10 11">
    <name type="scientific">Asparagus officinalis</name>
    <name type="common">Garden asparagus</name>
    <dbReference type="NCBI Taxonomy" id="4686"/>
    <lineage>
        <taxon>Eukaryota</taxon>
        <taxon>Viridiplantae</taxon>
        <taxon>Streptophyta</taxon>
        <taxon>Embryophyta</taxon>
        <taxon>Tracheophyta</taxon>
        <taxon>Spermatophyta</taxon>
        <taxon>Magnoliopsida</taxon>
        <taxon>Liliopsida</taxon>
        <taxon>Asparagales</taxon>
        <taxon>Asparagaceae</taxon>
        <taxon>Asparagoideae</taxon>
        <taxon>Asparagus</taxon>
    </lineage>
</organism>
<sequence length="517" mass="59416">MAKSSSTIQRLTQELLNINIKSSISFLPLFLLASFIFLLALIYSPNPSSYRVFPQRSNGTKCDLFDGEWVRDFERTPYYTQGSCSTIPESKNCEKYGKEQGFVHWRWKPKGCDLPRFDAKRFLKIVEGKRMAFVGDSVSRNQMESLLCLLSQVETPIDIQEKDPEDRFRTWYFRSHDFTLLTLWTKFLISGTELLENGTGTGVFDLHLDKLDTSWPQKLPWLNYVVISTGHWYFRKNYLYENNNLIGCIYCSESNLTNFEPAYAIKKSYRTTLQYINECKNCDGIVSILRTFSPAHFENGDWNGGGICNRTEPLGNGEVSFGGTEWEVRNAQAEEVKREEGKGFRILDVTKAMTMRADAHPGIHWNNQWMKGYSDCVHWCLPGPVDVWNELMLEYKSIKVVEGDRKSEGSVRLLKYGEAIPVVTNANEKIEIVDEANKMVGTSVIDGELLNFYKVFKATIQVVPKGEGCTMKGSFEYEKASAEIPETLIASRNLLKRPSKNWRPIFSRTRMLRFVLL</sequence>
<keyword evidence="4" id="KW-0735">Signal-anchor</keyword>
<keyword evidence="6" id="KW-0333">Golgi apparatus</keyword>
<keyword evidence="11" id="KW-1185">Reference proteome</keyword>
<name>A0A5P1FRX1_ASPOF</name>
<evidence type="ECO:0000256" key="3">
    <source>
        <dbReference type="ARBA" id="ARBA00022692"/>
    </source>
</evidence>
<dbReference type="Pfam" id="PF00407">
    <property type="entry name" value="Bet_v_1"/>
    <property type="match status" value="1"/>
</dbReference>
<evidence type="ECO:0000313" key="11">
    <source>
        <dbReference type="Proteomes" id="UP000243459"/>
    </source>
</evidence>
<keyword evidence="3 8" id="KW-0812">Transmembrane</keyword>
<evidence type="ECO:0000256" key="1">
    <source>
        <dbReference type="ARBA" id="ARBA00004323"/>
    </source>
</evidence>
<evidence type="ECO:0000256" key="5">
    <source>
        <dbReference type="ARBA" id="ARBA00022989"/>
    </source>
</evidence>
<dbReference type="InterPro" id="IPR029962">
    <property type="entry name" value="TBL"/>
</dbReference>
<dbReference type="Pfam" id="PF14416">
    <property type="entry name" value="PMR5N"/>
    <property type="match status" value="1"/>
</dbReference>
<feature type="domain" description="Bet v I/Major latex protein" evidence="9">
    <location>
        <begin position="386"/>
        <end position="497"/>
    </location>
</feature>